<dbReference type="Proteomes" id="UP000617734">
    <property type="component" value="Unassembled WGS sequence"/>
</dbReference>
<dbReference type="SUPFAM" id="SSF81606">
    <property type="entry name" value="PP2C-like"/>
    <property type="match status" value="1"/>
</dbReference>
<dbReference type="EMBL" id="BNBO01000007">
    <property type="protein sequence ID" value="GHH66345.1"/>
    <property type="molecule type" value="Genomic_DNA"/>
</dbReference>
<dbReference type="InterPro" id="IPR011006">
    <property type="entry name" value="CheY-like_superfamily"/>
</dbReference>
<evidence type="ECO:0000256" key="2">
    <source>
        <dbReference type="PROSITE-ProRule" id="PRU00169"/>
    </source>
</evidence>
<dbReference type="SMART" id="SM00448">
    <property type="entry name" value="REC"/>
    <property type="match status" value="1"/>
</dbReference>
<keyword evidence="2" id="KW-0597">Phosphoprotein</keyword>
<dbReference type="InterPro" id="IPR001789">
    <property type="entry name" value="Sig_transdc_resp-reg_receiver"/>
</dbReference>
<evidence type="ECO:0000313" key="5">
    <source>
        <dbReference type="Proteomes" id="UP000617734"/>
    </source>
</evidence>
<dbReference type="SMART" id="SM00331">
    <property type="entry name" value="PP2C_SIG"/>
    <property type="match status" value="1"/>
</dbReference>
<dbReference type="InterPro" id="IPR001932">
    <property type="entry name" value="PPM-type_phosphatase-like_dom"/>
</dbReference>
<sequence length="538" mass="55608">MTEQANPDSAAATVLVVDDDDTSRYILASWLRRDGHRVAEAADGAQGLALLAAATGADRPELAVVDVNLPDMSGFQVCESIKADPLTAHLPVIHVSATAIEVNDRAQGLYRGADAYLTEPIAPTEFLATVTAALRYARARRRAERLAGRIAVLNQVTLDVYGARDGRSFAALAAAGAAGLMSAPAAVLALDPDGREVRAATGGPGDGPRPFGGEAAVLGVLADASAPQEGTGTRTAVLTAGQWAGLTGCEVFEGAGEVAVILARTSPGRPPVALAVPARALGGGDRDLFAQLARTCALALEAQRSLREEQGLALALQRTFLPSRLPSAPGVGLAVRYVPAGSRTEIGGDFYEAVETPGGLLLAIGDVVGHSLAAVVVMGELRQALRAYAIEGHEPHVVLDRLDAFLAQFHPGVTVTACLVLVEPGRRSVLVANAGHVPPVLRDPGGPARYLTEHGVVLGLGTAHPPAVRHPAPAGSTLLLFTDGLVEVPGEHLDRGLEALRRRITEGPRELAALCDHLLGLFAEGKQDDVALLAAGLD</sequence>
<proteinExistence type="predicted"/>
<evidence type="ECO:0000256" key="1">
    <source>
        <dbReference type="ARBA" id="ARBA00022801"/>
    </source>
</evidence>
<dbReference type="InterPro" id="IPR052016">
    <property type="entry name" value="Bact_Sigma-Reg"/>
</dbReference>
<feature type="domain" description="Response regulatory" evidence="3">
    <location>
        <begin position="13"/>
        <end position="134"/>
    </location>
</feature>
<dbReference type="Gene3D" id="3.40.50.2300">
    <property type="match status" value="1"/>
</dbReference>
<keyword evidence="5" id="KW-1185">Reference proteome</keyword>
<keyword evidence="1" id="KW-0378">Hydrolase</keyword>
<dbReference type="InterPro" id="IPR036457">
    <property type="entry name" value="PPM-type-like_dom_sf"/>
</dbReference>
<protein>
    <recommendedName>
        <fullName evidence="3">Response regulatory domain-containing protein</fullName>
    </recommendedName>
</protein>
<dbReference type="SUPFAM" id="SSF52172">
    <property type="entry name" value="CheY-like"/>
    <property type="match status" value="1"/>
</dbReference>
<dbReference type="GO" id="GO:0000160">
    <property type="term" value="P:phosphorelay signal transduction system"/>
    <property type="evidence" value="ECO:0007669"/>
    <property type="project" value="InterPro"/>
</dbReference>
<name>A0A919FJ06_9ACTN</name>
<dbReference type="PANTHER" id="PTHR43156">
    <property type="entry name" value="STAGE II SPORULATION PROTEIN E-RELATED"/>
    <property type="match status" value="1"/>
</dbReference>
<dbReference type="Gene3D" id="3.60.40.10">
    <property type="entry name" value="PPM-type phosphatase domain"/>
    <property type="match status" value="1"/>
</dbReference>
<dbReference type="RefSeq" id="WP_190210457.1">
    <property type="nucleotide sequence ID" value="NZ_BNBO01000007.1"/>
</dbReference>
<dbReference type="PANTHER" id="PTHR43156:SF2">
    <property type="entry name" value="STAGE II SPORULATION PROTEIN E"/>
    <property type="match status" value="1"/>
</dbReference>
<dbReference type="GeneID" id="95352491"/>
<comment type="caution">
    <text evidence="4">The sequence shown here is derived from an EMBL/GenBank/DDBJ whole genome shotgun (WGS) entry which is preliminary data.</text>
</comment>
<dbReference type="AlphaFoldDB" id="A0A919FJ06"/>
<organism evidence="4 5">
    <name type="scientific">Kitasatospora indigofera</name>
    <dbReference type="NCBI Taxonomy" id="67307"/>
    <lineage>
        <taxon>Bacteria</taxon>
        <taxon>Bacillati</taxon>
        <taxon>Actinomycetota</taxon>
        <taxon>Actinomycetes</taxon>
        <taxon>Kitasatosporales</taxon>
        <taxon>Streptomycetaceae</taxon>
        <taxon>Kitasatospora</taxon>
    </lineage>
</organism>
<evidence type="ECO:0000313" key="4">
    <source>
        <dbReference type="EMBL" id="GHH66345.1"/>
    </source>
</evidence>
<gene>
    <name evidence="4" type="ORF">GCM10018781_20150</name>
</gene>
<dbReference type="GO" id="GO:0016791">
    <property type="term" value="F:phosphatase activity"/>
    <property type="evidence" value="ECO:0007669"/>
    <property type="project" value="TreeGrafter"/>
</dbReference>
<reference evidence="4" key="2">
    <citation type="submission" date="2020-09" db="EMBL/GenBank/DDBJ databases">
        <authorList>
            <person name="Sun Q."/>
            <person name="Ohkuma M."/>
        </authorList>
    </citation>
    <scope>NUCLEOTIDE SEQUENCE</scope>
    <source>
        <strain evidence="4">JCM 4646</strain>
    </source>
</reference>
<feature type="modified residue" description="4-aspartylphosphate" evidence="2">
    <location>
        <position position="66"/>
    </location>
</feature>
<evidence type="ECO:0000259" key="3">
    <source>
        <dbReference type="PROSITE" id="PS50110"/>
    </source>
</evidence>
<dbReference type="PROSITE" id="PS50110">
    <property type="entry name" value="RESPONSE_REGULATORY"/>
    <property type="match status" value="1"/>
</dbReference>
<dbReference type="Pfam" id="PF00072">
    <property type="entry name" value="Response_reg"/>
    <property type="match status" value="1"/>
</dbReference>
<accession>A0A919FJ06</accession>
<dbReference type="Pfam" id="PF07228">
    <property type="entry name" value="SpoIIE"/>
    <property type="match status" value="1"/>
</dbReference>
<reference evidence="4" key="1">
    <citation type="journal article" date="2014" name="Int. J. Syst. Evol. Microbiol.">
        <title>Complete genome sequence of Corynebacterium casei LMG S-19264T (=DSM 44701T), isolated from a smear-ripened cheese.</title>
        <authorList>
            <consortium name="US DOE Joint Genome Institute (JGI-PGF)"/>
            <person name="Walter F."/>
            <person name="Albersmeier A."/>
            <person name="Kalinowski J."/>
            <person name="Ruckert C."/>
        </authorList>
    </citation>
    <scope>NUCLEOTIDE SEQUENCE</scope>
    <source>
        <strain evidence="4">JCM 4646</strain>
    </source>
</reference>